<keyword evidence="2" id="KW-1185">Reference proteome</keyword>
<dbReference type="Proteomes" id="UP000000796">
    <property type="component" value="Chromosome"/>
</dbReference>
<reference evidence="1 2" key="2">
    <citation type="journal article" date="2015" name="Infect. Immun.">
        <title>Comparative genome sequencing of Rickettsia rickettsii strains that differ in virulence.</title>
        <authorList>
            <person name="Clark T.R."/>
            <person name="Noriea N.F."/>
            <person name="Bublitz D.C."/>
            <person name="Ellison D.W."/>
            <person name="Martens C."/>
            <person name="Lutter E.I."/>
            <person name="Hackstadt T."/>
        </authorList>
    </citation>
    <scope>NUCLEOTIDE SEQUENCE [LARGE SCALE GENOMIC DNA]</scope>
    <source>
        <strain evidence="1 2">Iowa</strain>
    </source>
</reference>
<dbReference type="KEGG" id="rrj:RrIowa_0989"/>
<gene>
    <name evidence="1" type="ordered locus">RrIowa_0989</name>
</gene>
<evidence type="ECO:0000313" key="2">
    <source>
        <dbReference type="Proteomes" id="UP000000796"/>
    </source>
</evidence>
<name>B0BY80_RICRO</name>
<accession>B0BY80</accession>
<protein>
    <submittedName>
        <fullName evidence="1">Uncharacterized protein</fullName>
    </submittedName>
</protein>
<dbReference type="AlphaFoldDB" id="B0BY80"/>
<reference evidence="1 2" key="1">
    <citation type="journal article" date="2008" name="Infect. Immun.">
        <title>Genomic comparison of virulent Rickettsia rickettsii Sheila Smith and avirulent Rickettsia rickettsii Iowa.</title>
        <authorList>
            <person name="Ellison D.W."/>
            <person name="Clark T.R."/>
            <person name="Sturdevant D.E."/>
            <person name="Virtaneva K."/>
            <person name="Porcella S.F."/>
            <person name="Hackstadt T."/>
        </authorList>
    </citation>
    <scope>NUCLEOTIDE SEQUENCE [LARGE SCALE GENOMIC DNA]</scope>
    <source>
        <strain evidence="1 2">Iowa</strain>
    </source>
</reference>
<sequence length="35" mass="4084">MTLTGMGFALIYKGYHYPVDIIAYNNWNNGYCCYI</sequence>
<dbReference type="EMBL" id="CP000766">
    <property type="protein sequence ID" value="ABY72806.1"/>
    <property type="molecule type" value="Genomic_DNA"/>
</dbReference>
<proteinExistence type="predicted"/>
<dbReference type="HOGENOM" id="CLU_3367009_0_0_5"/>
<evidence type="ECO:0000313" key="1">
    <source>
        <dbReference type="EMBL" id="ABY72806.1"/>
    </source>
</evidence>
<organism evidence="1 2">
    <name type="scientific">Rickettsia rickettsii (strain Iowa)</name>
    <dbReference type="NCBI Taxonomy" id="452659"/>
    <lineage>
        <taxon>Bacteria</taxon>
        <taxon>Pseudomonadati</taxon>
        <taxon>Pseudomonadota</taxon>
        <taxon>Alphaproteobacteria</taxon>
        <taxon>Rickettsiales</taxon>
        <taxon>Rickettsiaceae</taxon>
        <taxon>Rickettsieae</taxon>
        <taxon>Rickettsia</taxon>
        <taxon>spotted fever group</taxon>
    </lineage>
</organism>